<keyword evidence="12" id="KW-1185">Reference proteome</keyword>
<dbReference type="InterPro" id="IPR001962">
    <property type="entry name" value="Asn_synthase"/>
</dbReference>
<keyword evidence="7" id="KW-0315">Glutamine amidotransferase</keyword>
<dbReference type="RefSeq" id="WP_213412568.1">
    <property type="nucleotide sequence ID" value="NZ_BOVK01000032.1"/>
</dbReference>
<evidence type="ECO:0000256" key="2">
    <source>
        <dbReference type="ARBA" id="ARBA00005752"/>
    </source>
</evidence>
<dbReference type="PANTHER" id="PTHR43284:SF1">
    <property type="entry name" value="ASPARAGINE SYNTHETASE"/>
    <property type="match status" value="1"/>
</dbReference>
<keyword evidence="6" id="KW-0061">Asparagine biosynthesis</keyword>
<feature type="binding site" evidence="9">
    <location>
        <position position="100"/>
    </location>
    <ligand>
        <name>L-glutamine</name>
        <dbReference type="ChEBI" id="CHEBI:58359"/>
    </ligand>
</feature>
<feature type="binding site" evidence="9">
    <location>
        <position position="297"/>
    </location>
    <ligand>
        <name>ATP</name>
        <dbReference type="ChEBI" id="CHEBI:30616"/>
    </ligand>
</feature>
<evidence type="ECO:0000256" key="5">
    <source>
        <dbReference type="ARBA" id="ARBA00022840"/>
    </source>
</evidence>
<comment type="catalytic activity">
    <reaction evidence="8">
        <text>L-aspartate + L-glutamine + ATP + H2O = L-asparagine + L-glutamate + AMP + diphosphate + H(+)</text>
        <dbReference type="Rhea" id="RHEA:12228"/>
        <dbReference type="ChEBI" id="CHEBI:15377"/>
        <dbReference type="ChEBI" id="CHEBI:15378"/>
        <dbReference type="ChEBI" id="CHEBI:29985"/>
        <dbReference type="ChEBI" id="CHEBI:29991"/>
        <dbReference type="ChEBI" id="CHEBI:30616"/>
        <dbReference type="ChEBI" id="CHEBI:33019"/>
        <dbReference type="ChEBI" id="CHEBI:58048"/>
        <dbReference type="ChEBI" id="CHEBI:58359"/>
        <dbReference type="ChEBI" id="CHEBI:456215"/>
        <dbReference type="EC" id="6.3.5.4"/>
    </reaction>
</comment>
<keyword evidence="5 9" id="KW-0067">ATP-binding</keyword>
<dbReference type="GO" id="GO:0004066">
    <property type="term" value="F:asparagine synthase (glutamine-hydrolyzing) activity"/>
    <property type="evidence" value="ECO:0007669"/>
    <property type="project" value="UniProtKB-EC"/>
</dbReference>
<evidence type="ECO:0000256" key="4">
    <source>
        <dbReference type="ARBA" id="ARBA00022741"/>
    </source>
</evidence>
<dbReference type="PIRSF" id="PIRSF001589">
    <property type="entry name" value="Asn_synthetase_glu-h"/>
    <property type="match status" value="1"/>
</dbReference>
<organism evidence="11 12">
    <name type="scientific">Xylanibacillus composti</name>
    <dbReference type="NCBI Taxonomy" id="1572762"/>
    <lineage>
        <taxon>Bacteria</taxon>
        <taxon>Bacillati</taxon>
        <taxon>Bacillota</taxon>
        <taxon>Bacilli</taxon>
        <taxon>Bacillales</taxon>
        <taxon>Paenibacillaceae</taxon>
        <taxon>Xylanibacillus</taxon>
    </lineage>
</organism>
<dbReference type="Gene3D" id="3.60.20.10">
    <property type="entry name" value="Glutamine Phosphoribosylpyrophosphate, subunit 1, domain 1"/>
    <property type="match status" value="1"/>
</dbReference>
<dbReference type="Proteomes" id="UP000677918">
    <property type="component" value="Unassembled WGS sequence"/>
</dbReference>
<dbReference type="Pfam" id="PF00733">
    <property type="entry name" value="Asn_synthase"/>
    <property type="match status" value="1"/>
</dbReference>
<dbReference type="EMBL" id="BOVK01000032">
    <property type="protein sequence ID" value="GIQ69785.1"/>
    <property type="molecule type" value="Genomic_DNA"/>
</dbReference>
<evidence type="ECO:0000259" key="10">
    <source>
        <dbReference type="PROSITE" id="PS51278"/>
    </source>
</evidence>
<dbReference type="AlphaFoldDB" id="A0A8J4M365"/>
<reference evidence="11" key="1">
    <citation type="submission" date="2021-04" db="EMBL/GenBank/DDBJ databases">
        <title>Draft genome sequence of Xylanibacillus composti strain K13.</title>
        <authorList>
            <person name="Uke A."/>
            <person name="Chhe C."/>
            <person name="Baramee S."/>
            <person name="Kosugi A."/>
        </authorList>
    </citation>
    <scope>NUCLEOTIDE SEQUENCE</scope>
    <source>
        <strain evidence="11">K13</strain>
    </source>
</reference>
<feature type="domain" description="Glutamine amidotransferase type-2" evidence="10">
    <location>
        <begin position="2"/>
        <end position="217"/>
    </location>
</feature>
<evidence type="ECO:0000256" key="6">
    <source>
        <dbReference type="ARBA" id="ARBA00022888"/>
    </source>
</evidence>
<dbReference type="InterPro" id="IPR017932">
    <property type="entry name" value="GATase_2_dom"/>
</dbReference>
<evidence type="ECO:0000313" key="11">
    <source>
        <dbReference type="EMBL" id="GIQ69785.1"/>
    </source>
</evidence>
<dbReference type="InterPro" id="IPR033738">
    <property type="entry name" value="AsnB_N"/>
</dbReference>
<evidence type="ECO:0000256" key="3">
    <source>
        <dbReference type="ARBA" id="ARBA00012737"/>
    </source>
</evidence>
<evidence type="ECO:0000256" key="8">
    <source>
        <dbReference type="ARBA" id="ARBA00048741"/>
    </source>
</evidence>
<gene>
    <name evidence="11" type="ORF">XYCOK13_26090</name>
</gene>
<name>A0A8J4M365_9BACL</name>
<evidence type="ECO:0000313" key="12">
    <source>
        <dbReference type="Proteomes" id="UP000677918"/>
    </source>
</evidence>
<evidence type="ECO:0000256" key="1">
    <source>
        <dbReference type="ARBA" id="ARBA00005187"/>
    </source>
</evidence>
<dbReference type="Gene3D" id="3.40.50.620">
    <property type="entry name" value="HUPs"/>
    <property type="match status" value="1"/>
</dbReference>
<protein>
    <recommendedName>
        <fullName evidence="3">asparagine synthase (glutamine-hydrolyzing)</fullName>
        <ecNumber evidence="3">6.3.5.4</ecNumber>
    </recommendedName>
</protein>
<sequence length="642" mass="74568">MSAIAGIVHFHDEPIRPETGGRFMEALQQYPADQSAALCTERAYLGCHAQWTSPESAMEELPLKHRERQIYMTADVILDNREALFDLLQVDRERRNGIGDGELILLAYDKWGTEAPKQLIGEFAFMIWDEKERKLFGARDQTGMRTLFYHFSQGRFAFCTAMPPLFALPWIERRVNERWMAEFLAIPGMMESADLFSTAYEDICQLPPAHTIEIREGRIVCAHYDTLMPRKTLRLRSNEEYEEAFREVLQQAVDARVRTPKKVGATLSGGLDSGTVASFASNTLREQGKRLHTYSFIPVQSFEDWTNRRMIANERPYIEQTVQHIGNVEPQFLDFADRNPYLEIDTWLSMLGIPYKYYENSFWIRGIYERARQDQVGVLLTGARGNFTISWGPAIDYYTHLLKQLRWARLYHELRLYSGYKRIKRTRLLSILVRKAFPLTAFKGKLQEEVVPSLAHPDLEQKYEVLDRIREHELHSGASLDSFDVRRRKFSNLSIANKNGMLSTSLSLRYGVRERDPSGDPRVIRFCLSVPADQFVQHGMDRALIRRATKQYLPDAVRLNQHVRGVQGADWLHRMLPQWPQFVGEIREMLGHDKAAHYMDMARISEALAVFVNPPRPDFASHPSLRLLMRSLIVYRFIRRMD</sequence>
<comment type="caution">
    <text evidence="11">The sequence shown here is derived from an EMBL/GenBank/DDBJ whole genome shotgun (WGS) entry which is preliminary data.</text>
</comment>
<dbReference type="GO" id="GO:0005524">
    <property type="term" value="F:ATP binding"/>
    <property type="evidence" value="ECO:0007669"/>
    <property type="project" value="UniProtKB-KW"/>
</dbReference>
<keyword evidence="6" id="KW-0028">Amino-acid biosynthesis</keyword>
<dbReference type="CDD" id="cd00712">
    <property type="entry name" value="AsnB"/>
    <property type="match status" value="1"/>
</dbReference>
<evidence type="ECO:0000256" key="7">
    <source>
        <dbReference type="ARBA" id="ARBA00022962"/>
    </source>
</evidence>
<proteinExistence type="inferred from homology"/>
<comment type="similarity">
    <text evidence="2">Belongs to the asparagine synthetase family.</text>
</comment>
<dbReference type="Pfam" id="PF13537">
    <property type="entry name" value="GATase_7"/>
    <property type="match status" value="1"/>
</dbReference>
<evidence type="ECO:0000256" key="9">
    <source>
        <dbReference type="PIRSR" id="PIRSR001589-2"/>
    </source>
</evidence>
<dbReference type="SUPFAM" id="SSF56235">
    <property type="entry name" value="N-terminal nucleophile aminohydrolases (Ntn hydrolases)"/>
    <property type="match status" value="1"/>
</dbReference>
<dbReference type="PROSITE" id="PS51278">
    <property type="entry name" value="GATASE_TYPE_2"/>
    <property type="match status" value="1"/>
</dbReference>
<dbReference type="EC" id="6.3.5.4" evidence="3"/>
<comment type="pathway">
    <text evidence="1">Amino-acid biosynthesis; L-asparagine biosynthesis; L-asparagine from L-aspartate (L-Gln route): step 1/1.</text>
</comment>
<dbReference type="InterPro" id="IPR029055">
    <property type="entry name" value="Ntn_hydrolases_N"/>
</dbReference>
<dbReference type="InterPro" id="IPR014729">
    <property type="entry name" value="Rossmann-like_a/b/a_fold"/>
</dbReference>
<keyword evidence="4 9" id="KW-0547">Nucleotide-binding</keyword>
<dbReference type="SUPFAM" id="SSF52402">
    <property type="entry name" value="Adenine nucleotide alpha hydrolases-like"/>
    <property type="match status" value="1"/>
</dbReference>
<dbReference type="GO" id="GO:0006529">
    <property type="term" value="P:asparagine biosynthetic process"/>
    <property type="evidence" value="ECO:0007669"/>
    <property type="project" value="UniProtKB-KW"/>
</dbReference>
<dbReference type="InterPro" id="IPR006426">
    <property type="entry name" value="Asn_synth_AEB"/>
</dbReference>
<dbReference type="PANTHER" id="PTHR43284">
    <property type="entry name" value="ASPARAGINE SYNTHETASE (GLUTAMINE-HYDROLYZING)"/>
    <property type="match status" value="1"/>
</dbReference>
<accession>A0A8J4M365</accession>
<dbReference type="InterPro" id="IPR051786">
    <property type="entry name" value="ASN_synthetase/amidase"/>
</dbReference>